<protein>
    <submittedName>
        <fullName evidence="1">Uncharacterized protein</fullName>
    </submittedName>
</protein>
<evidence type="ECO:0000313" key="2">
    <source>
        <dbReference type="Proteomes" id="UP000324222"/>
    </source>
</evidence>
<keyword evidence="2" id="KW-1185">Reference proteome</keyword>
<name>A0A5B7KAP1_PORTR</name>
<reference evidence="1 2" key="1">
    <citation type="submission" date="2019-05" db="EMBL/GenBank/DDBJ databases">
        <title>Another draft genome of Portunus trituberculatus and its Hox gene families provides insights of decapod evolution.</title>
        <authorList>
            <person name="Jeong J.-H."/>
            <person name="Song I."/>
            <person name="Kim S."/>
            <person name="Choi T."/>
            <person name="Kim D."/>
            <person name="Ryu S."/>
            <person name="Kim W."/>
        </authorList>
    </citation>
    <scope>NUCLEOTIDE SEQUENCE [LARGE SCALE GENOMIC DNA]</scope>
    <source>
        <tissue evidence="1">Muscle</tissue>
    </source>
</reference>
<organism evidence="1 2">
    <name type="scientific">Portunus trituberculatus</name>
    <name type="common">Swimming crab</name>
    <name type="synonym">Neptunus trituberculatus</name>
    <dbReference type="NCBI Taxonomy" id="210409"/>
    <lineage>
        <taxon>Eukaryota</taxon>
        <taxon>Metazoa</taxon>
        <taxon>Ecdysozoa</taxon>
        <taxon>Arthropoda</taxon>
        <taxon>Crustacea</taxon>
        <taxon>Multicrustacea</taxon>
        <taxon>Malacostraca</taxon>
        <taxon>Eumalacostraca</taxon>
        <taxon>Eucarida</taxon>
        <taxon>Decapoda</taxon>
        <taxon>Pleocyemata</taxon>
        <taxon>Brachyura</taxon>
        <taxon>Eubrachyura</taxon>
        <taxon>Portunoidea</taxon>
        <taxon>Portunidae</taxon>
        <taxon>Portuninae</taxon>
        <taxon>Portunus</taxon>
    </lineage>
</organism>
<evidence type="ECO:0000313" key="1">
    <source>
        <dbReference type="EMBL" id="MPD03744.1"/>
    </source>
</evidence>
<dbReference type="EMBL" id="VSRR010137668">
    <property type="protein sequence ID" value="MPD03744.1"/>
    <property type="molecule type" value="Genomic_DNA"/>
</dbReference>
<sequence length="62" mass="6734">MGTPTLSLHTPPNPSTILYHLQHLPSAAHLHLSRPNPPYTPSSSLQALKCSRPCPAISCKCY</sequence>
<comment type="caution">
    <text evidence="1">The sequence shown here is derived from an EMBL/GenBank/DDBJ whole genome shotgun (WGS) entry which is preliminary data.</text>
</comment>
<proteinExistence type="predicted"/>
<accession>A0A5B7KAP1</accession>
<dbReference type="AlphaFoldDB" id="A0A5B7KAP1"/>
<dbReference type="Proteomes" id="UP000324222">
    <property type="component" value="Unassembled WGS sequence"/>
</dbReference>
<gene>
    <name evidence="1" type="ORF">E2C01_099394</name>
</gene>